<comment type="caution">
    <text evidence="5">The sequence shown here is derived from an EMBL/GenBank/DDBJ whole genome shotgun (WGS) entry which is preliminary data.</text>
</comment>
<dbReference type="Proteomes" id="UP000735874">
    <property type="component" value="Unassembled WGS sequence"/>
</dbReference>
<evidence type="ECO:0000313" key="3">
    <source>
        <dbReference type="EMBL" id="KAG2886098.1"/>
    </source>
</evidence>
<evidence type="ECO:0000313" key="2">
    <source>
        <dbReference type="EMBL" id="KAG2879447.1"/>
    </source>
</evidence>
<gene>
    <name evidence="5" type="ORF">PC110_g20733</name>
    <name evidence="1" type="ORF">PC113_g22863</name>
    <name evidence="2" type="ORF">PC115_g22793</name>
    <name evidence="3" type="ORF">PC117_g25429</name>
    <name evidence="4" type="ORF">PC129_g22552</name>
</gene>
<accession>A0A329RED8</accession>
<dbReference type="Proteomes" id="UP000774804">
    <property type="component" value="Unassembled WGS sequence"/>
</dbReference>
<reference evidence="5 6" key="1">
    <citation type="submission" date="2018-01" db="EMBL/GenBank/DDBJ databases">
        <title>Draft genome of the strawberry crown rot pathogen Phytophthora cactorum.</title>
        <authorList>
            <person name="Armitage A.D."/>
            <person name="Lysoe E."/>
            <person name="Nellist C.F."/>
            <person name="Harrison R.J."/>
            <person name="Brurberg M.B."/>
        </authorList>
    </citation>
    <scope>NUCLEOTIDE SEQUENCE [LARGE SCALE GENOMIC DNA]</scope>
    <source>
        <strain evidence="5 6">10300</strain>
    </source>
</reference>
<dbReference type="Proteomes" id="UP000251314">
    <property type="component" value="Unassembled WGS sequence"/>
</dbReference>
<dbReference type="EMBL" id="RCMV01002129">
    <property type="protein sequence ID" value="KAG3204506.1"/>
    <property type="molecule type" value="Genomic_DNA"/>
</dbReference>
<dbReference type="Proteomes" id="UP000760860">
    <property type="component" value="Unassembled WGS sequence"/>
</dbReference>
<proteinExistence type="predicted"/>
<sequence>MDACTGGGAFKVRYSRKNLLLEGALWVSADRIDRAGVPSAVAAPRLTLSRVEVDHLGQRGANVEPEEAAAVRRLGVQDVQVKAVQLPAARDDEPRHARVTE</sequence>
<evidence type="ECO:0000313" key="1">
    <source>
        <dbReference type="EMBL" id="KAG2818387.1"/>
    </source>
</evidence>
<dbReference type="Proteomes" id="UP000736787">
    <property type="component" value="Unassembled WGS sequence"/>
</dbReference>
<dbReference type="EMBL" id="RCMK01001971">
    <property type="protein sequence ID" value="KAG2886098.1"/>
    <property type="molecule type" value="Genomic_DNA"/>
</dbReference>
<name>A0A329RED8_9STRA</name>
<evidence type="ECO:0000313" key="6">
    <source>
        <dbReference type="Proteomes" id="UP000251314"/>
    </source>
</evidence>
<dbReference type="EMBL" id="MJFZ01001201">
    <property type="protein sequence ID" value="RAW22830.1"/>
    <property type="molecule type" value="Genomic_DNA"/>
</dbReference>
<organism evidence="5 6">
    <name type="scientific">Phytophthora cactorum</name>
    <dbReference type="NCBI Taxonomy" id="29920"/>
    <lineage>
        <taxon>Eukaryota</taxon>
        <taxon>Sar</taxon>
        <taxon>Stramenopiles</taxon>
        <taxon>Oomycota</taxon>
        <taxon>Peronosporomycetes</taxon>
        <taxon>Peronosporales</taxon>
        <taxon>Peronosporaceae</taxon>
        <taxon>Phytophthora</taxon>
    </lineage>
</organism>
<evidence type="ECO:0000313" key="4">
    <source>
        <dbReference type="EMBL" id="KAG3204506.1"/>
    </source>
</evidence>
<dbReference type="AlphaFoldDB" id="A0A329RED8"/>
<dbReference type="VEuPathDB" id="FungiDB:PC110_g20733"/>
<dbReference type="EMBL" id="RCMG01001874">
    <property type="protein sequence ID" value="KAG2818387.1"/>
    <property type="molecule type" value="Genomic_DNA"/>
</dbReference>
<dbReference type="EMBL" id="RCMI01002004">
    <property type="protein sequence ID" value="KAG2879447.1"/>
    <property type="molecule type" value="Genomic_DNA"/>
</dbReference>
<protein>
    <submittedName>
        <fullName evidence="5">Uncharacterized protein</fullName>
    </submittedName>
</protein>
<keyword evidence="6" id="KW-1185">Reference proteome</keyword>
<reference evidence="1" key="2">
    <citation type="submission" date="2018-10" db="EMBL/GenBank/DDBJ databases">
        <title>Effector identification in a new, highly contiguous assembly of the strawberry crown rot pathogen Phytophthora cactorum.</title>
        <authorList>
            <person name="Armitage A.D."/>
            <person name="Nellist C.F."/>
            <person name="Bates H."/>
            <person name="Vickerstaff R.J."/>
            <person name="Harrison R.J."/>
        </authorList>
    </citation>
    <scope>NUCLEOTIDE SEQUENCE</scope>
    <source>
        <strain evidence="1">15-7</strain>
        <strain evidence="2">4032</strain>
        <strain evidence="3">4040</strain>
        <strain evidence="4">P421</strain>
    </source>
</reference>
<evidence type="ECO:0000313" key="5">
    <source>
        <dbReference type="EMBL" id="RAW22830.1"/>
    </source>
</evidence>